<feature type="region of interest" description="Disordered" evidence="1">
    <location>
        <begin position="1"/>
        <end position="26"/>
    </location>
</feature>
<dbReference type="Proteomes" id="UP001419910">
    <property type="component" value="Unassembled WGS sequence"/>
</dbReference>
<accession>A0ABU9XZY6</accession>
<dbReference type="EMBL" id="JBDIME010000003">
    <property type="protein sequence ID" value="MEN2789120.1"/>
    <property type="molecule type" value="Genomic_DNA"/>
</dbReference>
<dbReference type="RefSeq" id="WP_343891775.1">
    <property type="nucleotide sequence ID" value="NZ_BAAAEH010000047.1"/>
</dbReference>
<protein>
    <submittedName>
        <fullName evidence="2">Uncharacterized protein</fullName>
    </submittedName>
</protein>
<gene>
    <name evidence="2" type="ORF">ABC974_05745</name>
</gene>
<comment type="caution">
    <text evidence="2">The sequence shown here is derived from an EMBL/GenBank/DDBJ whole genome shotgun (WGS) entry which is preliminary data.</text>
</comment>
<evidence type="ECO:0000313" key="3">
    <source>
        <dbReference type="Proteomes" id="UP001419910"/>
    </source>
</evidence>
<sequence>MSAQEALPDVATIDAPMLTPPPSPSDESDNVKFFYLAKAGVSFREAYDDLVDCYRFLDAGPPLHLPGYVPWREAAHRQDKTQSAYDPAYPSGGVVQSALAAVFLPMIDAVIARNLAMTKLRRCMTTRGYRRFAVSKDIWLQIHKGTVREALLRQAKLASTGKSPAATVAP</sequence>
<keyword evidence="3" id="KW-1185">Reference proteome</keyword>
<name>A0ABU9XZY6_9SPHN</name>
<evidence type="ECO:0000256" key="1">
    <source>
        <dbReference type="SAM" id="MobiDB-lite"/>
    </source>
</evidence>
<organism evidence="2 3">
    <name type="scientific">Sphingomonas oligophenolica</name>
    <dbReference type="NCBI Taxonomy" id="301154"/>
    <lineage>
        <taxon>Bacteria</taxon>
        <taxon>Pseudomonadati</taxon>
        <taxon>Pseudomonadota</taxon>
        <taxon>Alphaproteobacteria</taxon>
        <taxon>Sphingomonadales</taxon>
        <taxon>Sphingomonadaceae</taxon>
        <taxon>Sphingomonas</taxon>
    </lineage>
</organism>
<reference evidence="2 3" key="1">
    <citation type="submission" date="2024-05" db="EMBL/GenBank/DDBJ databases">
        <authorList>
            <person name="Liu Q."/>
            <person name="Xin Y.-H."/>
        </authorList>
    </citation>
    <scope>NUCLEOTIDE SEQUENCE [LARGE SCALE GENOMIC DNA]</scope>
    <source>
        <strain evidence="2 3">CGMCC 1.10181</strain>
    </source>
</reference>
<evidence type="ECO:0000313" key="2">
    <source>
        <dbReference type="EMBL" id="MEN2789120.1"/>
    </source>
</evidence>
<proteinExistence type="predicted"/>